<dbReference type="AlphaFoldDB" id="A0AAJ4ZGD8"/>
<dbReference type="PRINTS" id="PR01217">
    <property type="entry name" value="PRICHEXTENSN"/>
</dbReference>
<reference evidence="2 3" key="1">
    <citation type="submission" date="2018-06" db="EMBL/GenBank/DDBJ databases">
        <authorList>
            <consortium name="Pathogen Informatics"/>
            <person name="Doyle S."/>
        </authorList>
    </citation>
    <scope>NUCLEOTIDE SEQUENCE [LARGE SCALE GENOMIC DNA]</scope>
    <source>
        <strain evidence="2 3">NCTC13159</strain>
    </source>
</reference>
<dbReference type="Proteomes" id="UP000254589">
    <property type="component" value="Unassembled WGS sequence"/>
</dbReference>
<sequence>MHSRCEAWACPAGDAHSCATLAGMKIAPLTALLCALPLAGCYVVQYPGGALTLSPTPTAPQAMRAAPGATDVSTAPVPTPSVTSAPVKAAAPPPPGKAARQTYPNGSPVPPDYRPQAAPSSRTPVYPNGSPVPPDYVPPPAPRAATNAQPSVPYATDPGYVPYPAYSAYPTYSAYSAYTPYPAYPSYPVYGGYAPYYPSFAPSPWISNVSFSFSWGRGWGGWGGRCCHRWR</sequence>
<feature type="region of interest" description="Disordered" evidence="1">
    <location>
        <begin position="59"/>
        <end position="151"/>
    </location>
</feature>
<evidence type="ECO:0000256" key="1">
    <source>
        <dbReference type="SAM" id="MobiDB-lite"/>
    </source>
</evidence>
<gene>
    <name evidence="2" type="ORF">NCTC13159_04435</name>
</gene>
<dbReference type="EMBL" id="UGSJ01000001">
    <property type="protein sequence ID" value="SUA92891.1"/>
    <property type="molecule type" value="Genomic_DNA"/>
</dbReference>
<evidence type="ECO:0000313" key="2">
    <source>
        <dbReference type="EMBL" id="SUA92891.1"/>
    </source>
</evidence>
<protein>
    <submittedName>
        <fullName evidence="2">Uncharacterized protein</fullName>
    </submittedName>
</protein>
<feature type="compositionally biased region" description="Pro residues" evidence="1">
    <location>
        <begin position="130"/>
        <end position="142"/>
    </location>
</feature>
<proteinExistence type="predicted"/>
<name>A0AAJ4ZGD8_PANPU</name>
<accession>A0AAJ4ZGD8</accession>
<evidence type="ECO:0000313" key="3">
    <source>
        <dbReference type="Proteomes" id="UP000254589"/>
    </source>
</evidence>
<organism evidence="2 3">
    <name type="scientific">Pandoraea pulmonicola</name>
    <dbReference type="NCBI Taxonomy" id="93221"/>
    <lineage>
        <taxon>Bacteria</taxon>
        <taxon>Pseudomonadati</taxon>
        <taxon>Pseudomonadota</taxon>
        <taxon>Betaproteobacteria</taxon>
        <taxon>Burkholderiales</taxon>
        <taxon>Burkholderiaceae</taxon>
        <taxon>Pandoraea</taxon>
    </lineage>
</organism>
<comment type="caution">
    <text evidence="2">The sequence shown here is derived from an EMBL/GenBank/DDBJ whole genome shotgun (WGS) entry which is preliminary data.</text>
</comment>
<feature type="compositionally biased region" description="Low complexity" evidence="1">
    <location>
        <begin position="69"/>
        <end position="90"/>
    </location>
</feature>